<dbReference type="PANTHER" id="PTHR10039:SF5">
    <property type="entry name" value="NACHT DOMAIN-CONTAINING PROTEIN"/>
    <property type="match status" value="1"/>
</dbReference>
<dbReference type="Proteomes" id="UP000249619">
    <property type="component" value="Unassembled WGS sequence"/>
</dbReference>
<dbReference type="PANTHER" id="PTHR10039">
    <property type="entry name" value="AMELOGENIN"/>
    <property type="match status" value="1"/>
</dbReference>
<feature type="domain" description="DUF7791" evidence="3">
    <location>
        <begin position="377"/>
        <end position="492"/>
    </location>
</feature>
<organism evidence="4 5">
    <name type="scientific">Stemphylium lycopersici</name>
    <name type="common">Tomato gray leaf spot disease fungus</name>
    <name type="synonym">Thyrospora lycopersici</name>
    <dbReference type="NCBI Taxonomy" id="183478"/>
    <lineage>
        <taxon>Eukaryota</taxon>
        <taxon>Fungi</taxon>
        <taxon>Dikarya</taxon>
        <taxon>Ascomycota</taxon>
        <taxon>Pezizomycotina</taxon>
        <taxon>Dothideomycetes</taxon>
        <taxon>Pleosporomycetidae</taxon>
        <taxon>Pleosporales</taxon>
        <taxon>Pleosporineae</taxon>
        <taxon>Pleosporaceae</taxon>
        <taxon>Stemphylium</taxon>
    </lineage>
</organism>
<dbReference type="AlphaFoldDB" id="A0A364N775"/>
<dbReference type="InterPro" id="IPR038305">
    <property type="entry name" value="HeLo_sf"/>
</dbReference>
<evidence type="ECO:0000313" key="4">
    <source>
        <dbReference type="EMBL" id="RAR13159.1"/>
    </source>
</evidence>
<feature type="region of interest" description="Disordered" evidence="1">
    <location>
        <begin position="745"/>
        <end position="787"/>
    </location>
</feature>
<dbReference type="InterPro" id="IPR056693">
    <property type="entry name" value="DUF7791"/>
</dbReference>
<evidence type="ECO:0000259" key="3">
    <source>
        <dbReference type="Pfam" id="PF25053"/>
    </source>
</evidence>
<feature type="compositionally biased region" description="Basic and acidic residues" evidence="1">
    <location>
        <begin position="777"/>
        <end position="787"/>
    </location>
</feature>
<dbReference type="Gene3D" id="1.20.120.1020">
    <property type="entry name" value="Prion-inhibition and propagation, HeLo domain"/>
    <property type="match status" value="1"/>
</dbReference>
<dbReference type="Pfam" id="PF25053">
    <property type="entry name" value="DUF7791"/>
    <property type="match status" value="1"/>
</dbReference>
<dbReference type="STRING" id="183478.A0A364N775"/>
<sequence length="787" mass="89900">MPGDYKLLVAIEVEDVMHSDRKESWTIGAAKPVGEDYQILATKLDIQKTLLLLWGRRLKLFDSEKCDPRLNDPTIATQIEQGLPCIRFLLQDSEKLQQRYGVKPSEINESVEVSTAVRDRLMSEFRNMKISLKARHSSPPTRSSMIACASYYVLLKSERLHSNANKIKWVIKDKERFGNLIGFISGLIADLDRLIPSRSGDESIQNVLLKEIRGLKDIFHLKMVSTNGAFAFFIDGLDEFKGNHRDGIKFRKDTVTSANVKILLSIRPLDTCVAAFDSKLKPRLQDLTRRDIDIYINEVIRSHPYVADSSHSSESTVEELILKLGRKAHGVFLWVVLACRTLLEGFEACDNGQELNRRVDNLPPELEELFQHILEGLPPHYLQQAAKLLRVCFSVECNDMGPIATLGLAWADEGNMDLDRLEHPKPCSIEEVKQKCRLLEGRLRSRCRVLLEVEGDISDIELENRASLESQTVMFMHRTVFEFLSQPNTWELPCLRIQDKNFEPIVIASYMSSYILYVYKGQITQDNIWYGISVLGFINESLPTYLSRALELFSFFGQTGGNLSLESAILLLAVENDWKISIQRQQVNFFNSSRVQDHGGSYQVNNLLYHAMQKHLSGYPDQYPELPKESTVELLLRFGCDPSERIVNSCDILTPPWNTWCDEVNESIVDLRGAIRASAITLLLILHGAILAPPETRTNDYHPRFITKVREWPELTKDGRATSISKGDRLRKNCDQIIEAIEASYADEPQWGNEQNGFKKEDRGEKKRKKEDEEETECSKRLKWDGS</sequence>
<comment type="caution">
    <text evidence="4">The sequence shown here is derived from an EMBL/GenBank/DDBJ whole genome shotgun (WGS) entry which is preliminary data.</text>
</comment>
<name>A0A364N775_STELY</name>
<evidence type="ECO:0000313" key="5">
    <source>
        <dbReference type="Proteomes" id="UP000249619"/>
    </source>
</evidence>
<feature type="domain" description="Prion-inhibition and propagation HeLo" evidence="2">
    <location>
        <begin position="27"/>
        <end position="223"/>
    </location>
</feature>
<dbReference type="InterPro" id="IPR029498">
    <property type="entry name" value="HeLo_dom"/>
</dbReference>
<protein>
    <submittedName>
        <fullName evidence="4">Uncharacterized protein</fullName>
    </submittedName>
</protein>
<dbReference type="Pfam" id="PF14479">
    <property type="entry name" value="HeLo"/>
    <property type="match status" value="1"/>
</dbReference>
<keyword evidence="5" id="KW-1185">Reference proteome</keyword>
<dbReference type="OrthoDB" id="443402at2759"/>
<proteinExistence type="predicted"/>
<gene>
    <name evidence="4" type="ORF">DDE83_003544</name>
</gene>
<accession>A0A364N775</accession>
<dbReference type="EMBL" id="QGDH01000040">
    <property type="protein sequence ID" value="RAR13159.1"/>
    <property type="molecule type" value="Genomic_DNA"/>
</dbReference>
<evidence type="ECO:0000259" key="2">
    <source>
        <dbReference type="Pfam" id="PF14479"/>
    </source>
</evidence>
<evidence type="ECO:0000256" key="1">
    <source>
        <dbReference type="SAM" id="MobiDB-lite"/>
    </source>
</evidence>
<reference evidence="5" key="1">
    <citation type="submission" date="2018-05" db="EMBL/GenBank/DDBJ databases">
        <title>Draft genome sequence of Stemphylium lycopersici strain CIDEFI 213.</title>
        <authorList>
            <person name="Medina R."/>
            <person name="Franco M.E.E."/>
            <person name="Lucentini C.G."/>
            <person name="Saparrat M.C.N."/>
            <person name="Balatti P.A."/>
        </authorList>
    </citation>
    <scope>NUCLEOTIDE SEQUENCE [LARGE SCALE GENOMIC DNA]</scope>
    <source>
        <strain evidence="5">CIDEFI 213</strain>
    </source>
</reference>